<organism evidence="2 3">
    <name type="scientific">Angiostrongylus cantonensis</name>
    <name type="common">Rat lungworm</name>
    <dbReference type="NCBI Taxonomy" id="6313"/>
    <lineage>
        <taxon>Eukaryota</taxon>
        <taxon>Metazoa</taxon>
        <taxon>Ecdysozoa</taxon>
        <taxon>Nematoda</taxon>
        <taxon>Chromadorea</taxon>
        <taxon>Rhabditida</taxon>
        <taxon>Rhabditina</taxon>
        <taxon>Rhabditomorpha</taxon>
        <taxon>Strongyloidea</taxon>
        <taxon>Metastrongylidae</taxon>
        <taxon>Angiostrongylus</taxon>
    </lineage>
</organism>
<proteinExistence type="predicted"/>
<dbReference type="GO" id="GO:0005777">
    <property type="term" value="C:peroxisome"/>
    <property type="evidence" value="ECO:0007669"/>
    <property type="project" value="InterPro"/>
</dbReference>
<feature type="region of interest" description="Disordered" evidence="1">
    <location>
        <begin position="126"/>
        <end position="150"/>
    </location>
</feature>
<evidence type="ECO:0000313" key="3">
    <source>
        <dbReference type="WBParaSite" id="ACAC_0001078201-mRNA-1"/>
    </source>
</evidence>
<dbReference type="Proteomes" id="UP000035642">
    <property type="component" value="Unassembled WGS sequence"/>
</dbReference>
<evidence type="ECO:0000256" key="1">
    <source>
        <dbReference type="SAM" id="MobiDB-lite"/>
    </source>
</evidence>
<feature type="region of interest" description="Disordered" evidence="1">
    <location>
        <begin position="1278"/>
        <end position="1314"/>
    </location>
</feature>
<feature type="region of interest" description="Disordered" evidence="1">
    <location>
        <begin position="707"/>
        <end position="737"/>
    </location>
</feature>
<dbReference type="PANTHER" id="PTHR14918:SF3">
    <property type="entry name" value="KICSTOR COMPLEX PROTEIN SZT2"/>
    <property type="match status" value="1"/>
</dbReference>
<name>A0A158PBD6_ANGCA</name>
<evidence type="ECO:0000313" key="2">
    <source>
        <dbReference type="Proteomes" id="UP000035642"/>
    </source>
</evidence>
<accession>A0A158PBD6</accession>
<feature type="compositionally biased region" description="Low complexity" evidence="1">
    <location>
        <begin position="129"/>
        <end position="138"/>
    </location>
</feature>
<reference evidence="2" key="1">
    <citation type="submission" date="2012-09" db="EMBL/GenBank/DDBJ databases">
        <authorList>
            <person name="Martin A.A."/>
        </authorList>
    </citation>
    <scope>NUCLEOTIDE SEQUENCE</scope>
</reference>
<feature type="compositionally biased region" description="Basic and acidic residues" evidence="1">
    <location>
        <begin position="1278"/>
        <end position="1294"/>
    </location>
</feature>
<sequence>MTQVKSIAVIEMRFMNSRGEMAALTNGRLNSSTHQTLAPMLDEENERDLAYSQMTYSARHEQLEEIPGICAYAQFAVWQAGDVDLQQLDDQLRHIVGLGMCDVVTEFGILNLNIIEIGAQIPLSPGMHSSPHSKSLSSTRTPTAASERRQLRKRDSFDALPVATTPSLQTDSSARSKGNSVFSFETHRGSLASDIDRVSVDFVYPENHSLCNIVFSASCRSPDYVNPGFVSTAGLWFDFVVDKQSGLVSLLLEAYRRFCLKRENDTRLFCDTHGCSIVDTQSIRATSWYNARARLVREIGLHKMGITHLSPLEHFQSPSNNPYLVLVWRNPEELMDKDYPPDDLQVTAIDALPKGYSSSLFRLYRRDHNPHLLVHRSPCLIQDQLEQMRNIRRHVRDQLNVMRAFTTLHESLLSGNCEMSEADLEKLRSASKLVHFVETPVLLFPKWRRNIAEVRGAMELDPRKDKIAPAPLTSLTVTRQRANTLSVTPSAPVPFRIRSDDDDDPCQAKILYLLMADYVSYLSLLGLQLLKVTHVERRSEERHMYTTNYPQGCKHSPFVVMWKAMEGGIVLVTLSFKRPYFMFKIFIWRSACKAMNCEELCANSVQHIRELEHFKDVIVTECHLHSFTYDFHLRMLSKYLVGKDKNSEESTEQRRDDFMLVSSELKDSNDGTKELFRVVLRDNRHDRSELHLVFYLIAVATDIKSPLEEERHREDSRQSEVGEFKNFEKREPANRDNAEEVDAMVKRIIDGDLPSVVDGNFPTPIRRRFSSGGHLRTSPTLPPLNKTLNIAGFMKGAESDGDVHRVAIQGNAPRRHRKPACNEDGTIPGEQVTYVHFLSARQRSLQKVPENTAFGTHSFDSIIIMYKSVCFAKIEEVEDAVSQYSALLAAYVKDAEFLCRRATMWKQVLLRKTTRSTQPAGLGSIFLGSNPSRSPDSWNQLRSVSHHDTMKPSELKTLISIVAQHFMESREPRLCELLRGVNCARLCRFLLARFGPDRCRFFEFPNSFEKCLILTNPDLDAMFLVECVSDTTPTLSILLKEPDLVEDTQDESKLFRMVRAVLLTVVPMLVVATADGKRQNETGAITLNVAGSTLPSSSLLRGSDLIVDGQALKNPTDEISADILCALEKIFPNIESTEIEPQHCSQLISSSTNKVAISTQRQISKIRITPTKSKKARNKFITINLIGNGGKMRFDFEIGGKNVGKNFVLMWKTLISLVNSGRPYNNGIPKFHRREHMVSNPALSMTKYQFLEDSELIREVHLDQVTFVSDYEVEPEKTQEFSDKEIRSDVKPRAEQSQTAPNRNNTIISSMVSR</sequence>
<feature type="compositionally biased region" description="Polar residues" evidence="1">
    <location>
        <begin position="1295"/>
        <end position="1314"/>
    </location>
</feature>
<dbReference type="STRING" id="6313.A0A158PBD6"/>
<reference evidence="3" key="2">
    <citation type="submission" date="2016-04" db="UniProtKB">
        <authorList>
            <consortium name="WormBaseParasite"/>
        </authorList>
    </citation>
    <scope>IDENTIFICATION</scope>
</reference>
<dbReference type="WBParaSite" id="ACAC_0001078201-mRNA-1">
    <property type="protein sequence ID" value="ACAC_0001078201-mRNA-1"/>
    <property type="gene ID" value="ACAC_0001078201"/>
</dbReference>
<dbReference type="PANTHER" id="PTHR14918">
    <property type="entry name" value="KICSTOR COMPLEX PROTEIN SZT2"/>
    <property type="match status" value="1"/>
</dbReference>
<protein>
    <submittedName>
        <fullName evidence="3">C2 domain-containing protein</fullName>
    </submittedName>
</protein>
<keyword evidence="2" id="KW-1185">Reference proteome</keyword>
<dbReference type="InterPro" id="IPR033228">
    <property type="entry name" value="SZT2"/>
</dbReference>